<sequence>LSEDEMVGQCVMFFVAGYDTTATTLAHASYFLALNPEIQNKLFAELREILKKTEGELTYEALQRMKYLDNVIAETLRLYPVTSRYCFTA</sequence>
<dbReference type="GO" id="GO:0004497">
    <property type="term" value="F:monooxygenase activity"/>
    <property type="evidence" value="ECO:0007669"/>
    <property type="project" value="UniProtKB-KW"/>
</dbReference>
<evidence type="ECO:0000256" key="6">
    <source>
        <dbReference type="ARBA" id="ARBA00022723"/>
    </source>
</evidence>
<evidence type="ECO:0000313" key="16">
    <source>
        <dbReference type="Proteomes" id="UP000887013"/>
    </source>
</evidence>
<dbReference type="AlphaFoldDB" id="A0A8X6QCC1"/>
<gene>
    <name evidence="14" type="primary">CYP6B2</name>
    <name evidence="14" type="ORF">NPIL_299851</name>
    <name evidence="13" type="ORF">NPIL_369841</name>
    <name evidence="15" type="ORF">NPIL_437391</name>
</gene>
<dbReference type="Proteomes" id="UP000887013">
    <property type="component" value="Unassembled WGS sequence"/>
</dbReference>
<comment type="caution">
    <text evidence="14">The sequence shown here is derived from an EMBL/GenBank/DDBJ whole genome shotgun (WGS) entry which is preliminary data.</text>
</comment>
<organism evidence="14 16">
    <name type="scientific">Nephila pilipes</name>
    <name type="common">Giant wood spider</name>
    <name type="synonym">Nephila maculata</name>
    <dbReference type="NCBI Taxonomy" id="299642"/>
    <lineage>
        <taxon>Eukaryota</taxon>
        <taxon>Metazoa</taxon>
        <taxon>Ecdysozoa</taxon>
        <taxon>Arthropoda</taxon>
        <taxon>Chelicerata</taxon>
        <taxon>Arachnida</taxon>
        <taxon>Araneae</taxon>
        <taxon>Araneomorphae</taxon>
        <taxon>Entelegynae</taxon>
        <taxon>Araneoidea</taxon>
        <taxon>Nephilidae</taxon>
        <taxon>Nephila</taxon>
    </lineage>
</organism>
<feature type="non-terminal residue" evidence="14">
    <location>
        <position position="1"/>
    </location>
</feature>
<dbReference type="PANTHER" id="PTHR24292">
    <property type="entry name" value="CYTOCHROME P450"/>
    <property type="match status" value="1"/>
</dbReference>
<evidence type="ECO:0000256" key="9">
    <source>
        <dbReference type="ARBA" id="ARBA00023002"/>
    </source>
</evidence>
<keyword evidence="11" id="KW-0503">Monooxygenase</keyword>
<evidence type="ECO:0000313" key="15">
    <source>
        <dbReference type="EMBL" id="GFU26446.1"/>
    </source>
</evidence>
<dbReference type="EMBL" id="BMAW01078537">
    <property type="protein sequence ID" value="GFU11452.1"/>
    <property type="molecule type" value="Genomic_DNA"/>
</dbReference>
<keyword evidence="7" id="KW-0256">Endoplasmic reticulum</keyword>
<dbReference type="GO" id="GO:0005789">
    <property type="term" value="C:endoplasmic reticulum membrane"/>
    <property type="evidence" value="ECO:0007669"/>
    <property type="project" value="UniProtKB-SubCell"/>
</dbReference>
<dbReference type="PANTHER" id="PTHR24292:SF54">
    <property type="entry name" value="CYP9F3-RELATED"/>
    <property type="match status" value="1"/>
</dbReference>
<dbReference type="PRINTS" id="PR00385">
    <property type="entry name" value="P450"/>
</dbReference>
<evidence type="ECO:0000256" key="11">
    <source>
        <dbReference type="ARBA" id="ARBA00023033"/>
    </source>
</evidence>
<evidence type="ECO:0000256" key="1">
    <source>
        <dbReference type="ARBA" id="ARBA00001971"/>
    </source>
</evidence>
<dbReference type="Pfam" id="PF00067">
    <property type="entry name" value="p450"/>
    <property type="match status" value="1"/>
</dbReference>
<comment type="subcellular location">
    <subcellularLocation>
        <location evidence="3">Endoplasmic reticulum membrane</location>
        <topology evidence="3">Peripheral membrane protein</topology>
    </subcellularLocation>
    <subcellularLocation>
        <location evidence="2">Microsome membrane</location>
        <topology evidence="2">Peripheral membrane protein</topology>
    </subcellularLocation>
</comment>
<dbReference type="OrthoDB" id="7779621at2759"/>
<proteinExistence type="inferred from homology"/>
<dbReference type="GO" id="GO:0016705">
    <property type="term" value="F:oxidoreductase activity, acting on paired donors, with incorporation or reduction of molecular oxygen"/>
    <property type="evidence" value="ECO:0007669"/>
    <property type="project" value="InterPro"/>
</dbReference>
<dbReference type="SUPFAM" id="SSF48264">
    <property type="entry name" value="Cytochrome P450"/>
    <property type="match status" value="1"/>
</dbReference>
<dbReference type="InterPro" id="IPR050476">
    <property type="entry name" value="Insect_CytP450_Detox"/>
</dbReference>
<evidence type="ECO:0000313" key="13">
    <source>
        <dbReference type="EMBL" id="GFT43099.1"/>
    </source>
</evidence>
<keyword evidence="6" id="KW-0479">Metal-binding</keyword>
<keyword evidence="8" id="KW-0492">Microsome</keyword>
<dbReference type="EMBL" id="BMAW01064055">
    <property type="protein sequence ID" value="GFT43099.1"/>
    <property type="molecule type" value="Genomic_DNA"/>
</dbReference>
<dbReference type="InterPro" id="IPR036396">
    <property type="entry name" value="Cyt_P450_sf"/>
</dbReference>
<protein>
    <submittedName>
        <fullName evidence="14">Cytochrome P450 6B2</fullName>
    </submittedName>
</protein>
<keyword evidence="16" id="KW-1185">Reference proteome</keyword>
<keyword evidence="5" id="KW-0349">Heme</keyword>
<dbReference type="GO" id="GO:0020037">
    <property type="term" value="F:heme binding"/>
    <property type="evidence" value="ECO:0007669"/>
    <property type="project" value="InterPro"/>
</dbReference>
<comment type="cofactor">
    <cofactor evidence="1">
        <name>heme</name>
        <dbReference type="ChEBI" id="CHEBI:30413"/>
    </cofactor>
</comment>
<accession>A0A8X6QCC1</accession>
<dbReference type="InterPro" id="IPR001128">
    <property type="entry name" value="Cyt_P450"/>
</dbReference>
<keyword evidence="10" id="KW-0408">Iron</keyword>
<evidence type="ECO:0000256" key="2">
    <source>
        <dbReference type="ARBA" id="ARBA00004174"/>
    </source>
</evidence>
<name>A0A8X6QCC1_NEPPI</name>
<evidence type="ECO:0000313" key="14">
    <source>
        <dbReference type="EMBL" id="GFU11452.1"/>
    </source>
</evidence>
<evidence type="ECO:0000256" key="7">
    <source>
        <dbReference type="ARBA" id="ARBA00022824"/>
    </source>
</evidence>
<comment type="similarity">
    <text evidence="4">Belongs to the cytochrome P450 family.</text>
</comment>
<dbReference type="GO" id="GO:0005506">
    <property type="term" value="F:iron ion binding"/>
    <property type="evidence" value="ECO:0007669"/>
    <property type="project" value="InterPro"/>
</dbReference>
<evidence type="ECO:0000256" key="5">
    <source>
        <dbReference type="ARBA" id="ARBA00022617"/>
    </source>
</evidence>
<evidence type="ECO:0000256" key="12">
    <source>
        <dbReference type="ARBA" id="ARBA00023136"/>
    </source>
</evidence>
<evidence type="ECO:0000256" key="4">
    <source>
        <dbReference type="ARBA" id="ARBA00010617"/>
    </source>
</evidence>
<keyword evidence="12" id="KW-0472">Membrane</keyword>
<evidence type="ECO:0000256" key="10">
    <source>
        <dbReference type="ARBA" id="ARBA00023004"/>
    </source>
</evidence>
<keyword evidence="9" id="KW-0560">Oxidoreductase</keyword>
<reference evidence="14" key="1">
    <citation type="submission" date="2020-08" db="EMBL/GenBank/DDBJ databases">
        <title>Multicomponent nature underlies the extraordinary mechanical properties of spider dragline silk.</title>
        <authorList>
            <person name="Kono N."/>
            <person name="Nakamura H."/>
            <person name="Mori M."/>
            <person name="Yoshida Y."/>
            <person name="Ohtoshi R."/>
            <person name="Malay A.D."/>
            <person name="Moran D.A.P."/>
            <person name="Tomita M."/>
            <person name="Numata K."/>
            <person name="Arakawa K."/>
        </authorList>
    </citation>
    <scope>NUCLEOTIDE SEQUENCE</scope>
</reference>
<evidence type="ECO:0000256" key="8">
    <source>
        <dbReference type="ARBA" id="ARBA00022848"/>
    </source>
</evidence>
<evidence type="ECO:0000256" key="3">
    <source>
        <dbReference type="ARBA" id="ARBA00004406"/>
    </source>
</evidence>
<dbReference type="EMBL" id="BMAW01032620">
    <property type="protein sequence ID" value="GFU26446.1"/>
    <property type="molecule type" value="Genomic_DNA"/>
</dbReference>
<dbReference type="Gene3D" id="1.10.630.10">
    <property type="entry name" value="Cytochrome P450"/>
    <property type="match status" value="1"/>
</dbReference>